<keyword evidence="2" id="KW-0808">Transferase</keyword>
<protein>
    <recommendedName>
        <fullName evidence="5">UDP-glucoronosyl and UDP-glucosyl transferase family protein</fullName>
    </recommendedName>
</protein>
<name>A0ABR3X0G2_9PEZI</name>
<keyword evidence="1" id="KW-0328">Glycosyltransferase</keyword>
<comment type="caution">
    <text evidence="3">The sequence shown here is derived from an EMBL/GenBank/DDBJ whole genome shotgun (WGS) entry which is preliminary data.</text>
</comment>
<dbReference type="EMBL" id="JAZHXJ010000194">
    <property type="protein sequence ID" value="KAL1869448.1"/>
    <property type="molecule type" value="Genomic_DNA"/>
</dbReference>
<reference evidence="3 4" key="1">
    <citation type="journal article" date="2024" name="Commun. Biol.">
        <title>Comparative genomic analysis of thermophilic fungi reveals convergent evolutionary adaptations and gene losses.</title>
        <authorList>
            <person name="Steindorff A.S."/>
            <person name="Aguilar-Pontes M.V."/>
            <person name="Robinson A.J."/>
            <person name="Andreopoulos B."/>
            <person name="LaButti K."/>
            <person name="Kuo A."/>
            <person name="Mondo S."/>
            <person name="Riley R."/>
            <person name="Otillar R."/>
            <person name="Haridas S."/>
            <person name="Lipzen A."/>
            <person name="Grimwood J."/>
            <person name="Schmutz J."/>
            <person name="Clum A."/>
            <person name="Reid I.D."/>
            <person name="Moisan M.C."/>
            <person name="Butler G."/>
            <person name="Nguyen T.T.M."/>
            <person name="Dewar K."/>
            <person name="Conant G."/>
            <person name="Drula E."/>
            <person name="Henrissat B."/>
            <person name="Hansel C."/>
            <person name="Singer S."/>
            <person name="Hutchinson M.I."/>
            <person name="de Vries R.P."/>
            <person name="Natvig D.O."/>
            <person name="Powell A.J."/>
            <person name="Tsang A."/>
            <person name="Grigoriev I.V."/>
        </authorList>
    </citation>
    <scope>NUCLEOTIDE SEQUENCE [LARGE SCALE GENOMIC DNA]</scope>
    <source>
        <strain evidence="3 4">ATCC 24622</strain>
    </source>
</reference>
<gene>
    <name evidence="3" type="ORF">VTK73DRAFT_3093</name>
</gene>
<evidence type="ECO:0000256" key="1">
    <source>
        <dbReference type="ARBA" id="ARBA00022676"/>
    </source>
</evidence>
<evidence type="ECO:0000256" key="2">
    <source>
        <dbReference type="ARBA" id="ARBA00022679"/>
    </source>
</evidence>
<proteinExistence type="predicted"/>
<dbReference type="PANTHER" id="PTHR48043">
    <property type="entry name" value="EG:EG0003.4 PROTEIN-RELATED"/>
    <property type="match status" value="1"/>
</dbReference>
<keyword evidence="4" id="KW-1185">Reference proteome</keyword>
<sequence>MSSRRILFFTNSDYGQANVVLATIHSLLHQDPAVEIHIASFHELQAAVREASDFAIRTAPDESSRKPVVFHGMAGLTWGPALFRPETGVADANQLKPGLVNSTKAVLTLPAIMLPWTAEEYIEIYSETERVLAEVNPDLTVVEPLFTTALTVCHRRQLRWMVLAPNTVKDFALPLQPRLAMLWKYPLVCSAMPYPLTASLIPRNIFLTLVAGYALVTDTRVKKITAALHEVDPSASLLTANELGVLKPAPPGLRILVANSPDIDFPFAVLPKHVTPCGPIVRAALPVADVDPELASWLSRGPTVYVNLGTQLKVVPEEAEEMAQALRSVLERSARKEAVGKNGDMVRLQILWKLARKPQEGVAKLVKDVYDGPWKKVIDVLRPYVDADRVRITEWVKAEPKSVLESGAIVCSVNHGGASSFNEALCAGIPQAVLPAWADCYDFANRAELLGVGRWANREARPRWERNELSAVLSDVLFGPGAETIQTKAREIAHCHPESEGRENAAREILTELAA</sequence>
<dbReference type="InterPro" id="IPR050271">
    <property type="entry name" value="UDP-glycosyltransferase"/>
</dbReference>
<dbReference type="Proteomes" id="UP001586593">
    <property type="component" value="Unassembled WGS sequence"/>
</dbReference>
<dbReference type="PANTHER" id="PTHR48043:SF145">
    <property type="entry name" value="FI06409P-RELATED"/>
    <property type="match status" value="1"/>
</dbReference>
<accession>A0ABR3X0G2</accession>
<evidence type="ECO:0000313" key="3">
    <source>
        <dbReference type="EMBL" id="KAL1869448.1"/>
    </source>
</evidence>
<evidence type="ECO:0000313" key="4">
    <source>
        <dbReference type="Proteomes" id="UP001586593"/>
    </source>
</evidence>
<dbReference type="Gene3D" id="3.40.50.2000">
    <property type="entry name" value="Glycogen Phosphorylase B"/>
    <property type="match status" value="1"/>
</dbReference>
<dbReference type="SUPFAM" id="SSF53756">
    <property type="entry name" value="UDP-Glycosyltransferase/glycogen phosphorylase"/>
    <property type="match status" value="1"/>
</dbReference>
<evidence type="ECO:0008006" key="5">
    <source>
        <dbReference type="Google" id="ProtNLM"/>
    </source>
</evidence>
<organism evidence="3 4">
    <name type="scientific">Phialemonium thermophilum</name>
    <dbReference type="NCBI Taxonomy" id="223376"/>
    <lineage>
        <taxon>Eukaryota</taxon>
        <taxon>Fungi</taxon>
        <taxon>Dikarya</taxon>
        <taxon>Ascomycota</taxon>
        <taxon>Pezizomycotina</taxon>
        <taxon>Sordariomycetes</taxon>
        <taxon>Sordariomycetidae</taxon>
        <taxon>Cephalothecales</taxon>
        <taxon>Cephalothecaceae</taxon>
        <taxon>Phialemonium</taxon>
    </lineage>
</organism>